<dbReference type="InterPro" id="IPR033138">
    <property type="entry name" value="Cu_oxidase_CS"/>
</dbReference>
<evidence type="ECO:0000256" key="1">
    <source>
        <dbReference type="ARBA" id="ARBA00022723"/>
    </source>
</evidence>
<comment type="caution">
    <text evidence="3">The sequence shown here is derived from an EMBL/GenBank/DDBJ whole genome shotgun (WGS) entry which is preliminary data.</text>
</comment>
<evidence type="ECO:0000259" key="2">
    <source>
        <dbReference type="Pfam" id="PF07731"/>
    </source>
</evidence>
<reference evidence="3 4" key="1">
    <citation type="journal article" date="2018" name="Nat. Biotechnol.">
        <title>A standardized bacterial taxonomy based on genome phylogeny substantially revises the tree of life.</title>
        <authorList>
            <person name="Parks D.H."/>
            <person name="Chuvochina M."/>
            <person name="Waite D.W."/>
            <person name="Rinke C."/>
            <person name="Skarshewski A."/>
            <person name="Chaumeil P.A."/>
            <person name="Hugenholtz P."/>
        </authorList>
    </citation>
    <scope>NUCLEOTIDE SEQUENCE [LARGE SCALE GENOMIC DNA]</scope>
    <source>
        <strain evidence="3">UBA9169</strain>
    </source>
</reference>
<dbReference type="Pfam" id="PF07731">
    <property type="entry name" value="Cu-oxidase_2"/>
    <property type="match status" value="1"/>
</dbReference>
<proteinExistence type="predicted"/>
<dbReference type="InterPro" id="IPR008972">
    <property type="entry name" value="Cupredoxin"/>
</dbReference>
<dbReference type="InterPro" id="IPR011706">
    <property type="entry name" value="Cu-oxidase_C"/>
</dbReference>
<gene>
    <name evidence="3" type="ORF">DCS45_17955</name>
</gene>
<dbReference type="PROSITE" id="PS00079">
    <property type="entry name" value="MULTICOPPER_OXIDASE1"/>
    <property type="match status" value="1"/>
</dbReference>
<dbReference type="Gene3D" id="2.60.40.420">
    <property type="entry name" value="Cupredoxins - blue copper proteins"/>
    <property type="match status" value="1"/>
</dbReference>
<evidence type="ECO:0000313" key="3">
    <source>
        <dbReference type="EMBL" id="HAR53738.1"/>
    </source>
</evidence>
<dbReference type="EMBL" id="DMVW01000171">
    <property type="protein sequence ID" value="HAR53738.1"/>
    <property type="molecule type" value="Genomic_DNA"/>
</dbReference>
<dbReference type="PROSITE" id="PS00080">
    <property type="entry name" value="MULTICOPPER_OXIDASE2"/>
    <property type="match status" value="1"/>
</dbReference>
<dbReference type="SUPFAM" id="SSF49503">
    <property type="entry name" value="Cupredoxins"/>
    <property type="match status" value="1"/>
</dbReference>
<organism evidence="3 4">
    <name type="scientific">Roseovarius nubinhibens</name>
    <dbReference type="NCBI Taxonomy" id="314263"/>
    <lineage>
        <taxon>Bacteria</taxon>
        <taxon>Pseudomonadati</taxon>
        <taxon>Pseudomonadota</taxon>
        <taxon>Alphaproteobacteria</taxon>
        <taxon>Rhodobacterales</taxon>
        <taxon>Roseobacteraceae</taxon>
        <taxon>Roseovarius</taxon>
    </lineage>
</organism>
<dbReference type="GO" id="GO:0005507">
    <property type="term" value="F:copper ion binding"/>
    <property type="evidence" value="ECO:0007669"/>
    <property type="project" value="InterPro"/>
</dbReference>
<feature type="domain" description="Plastocyanin-like" evidence="2">
    <location>
        <begin position="1"/>
        <end position="44"/>
    </location>
</feature>
<keyword evidence="1" id="KW-0479">Metal-binding</keyword>
<dbReference type="GO" id="GO:0016491">
    <property type="term" value="F:oxidoreductase activity"/>
    <property type="evidence" value="ECO:0007669"/>
    <property type="project" value="InterPro"/>
</dbReference>
<dbReference type="InterPro" id="IPR002355">
    <property type="entry name" value="Cu_oxidase_Cu_BS"/>
</dbReference>
<protein>
    <recommendedName>
        <fullName evidence="2">Plastocyanin-like domain-containing protein</fullName>
    </recommendedName>
</protein>
<sequence>HTVSIAPGTTVYTETEVDAAGQWAFHCHLSYHAEAGMFRKVIVQ</sequence>
<evidence type="ECO:0000313" key="4">
    <source>
        <dbReference type="Proteomes" id="UP000264719"/>
    </source>
</evidence>
<dbReference type="Proteomes" id="UP000264719">
    <property type="component" value="Unassembled WGS sequence"/>
</dbReference>
<accession>A0A348WGS6</accession>
<feature type="non-terminal residue" evidence="3">
    <location>
        <position position="1"/>
    </location>
</feature>
<dbReference type="AlphaFoldDB" id="A0A348WGS6"/>
<name>A0A348WGS6_9RHOB</name>